<evidence type="ECO:0000256" key="9">
    <source>
        <dbReference type="ARBA" id="ARBA00023180"/>
    </source>
</evidence>
<dbReference type="SUPFAM" id="SSF54452">
    <property type="entry name" value="MHC antigen-recognition domain"/>
    <property type="match status" value="1"/>
</dbReference>
<dbReference type="GO" id="GO:0009897">
    <property type="term" value="C:external side of plasma membrane"/>
    <property type="evidence" value="ECO:0007669"/>
    <property type="project" value="TreeGrafter"/>
</dbReference>
<dbReference type="PRINTS" id="PR01638">
    <property type="entry name" value="MHCCLASSI"/>
</dbReference>
<comment type="subcellular location">
    <subcellularLocation>
        <location evidence="1">Membrane</location>
        <topology evidence="1">Single-pass type I membrane protein</topology>
    </subcellularLocation>
</comment>
<dbReference type="Ensembl" id="ENSNNAT00000020223.1">
    <property type="protein sequence ID" value="ENSNNAP00000019262.1"/>
    <property type="gene ID" value="ENSNNAG00000012841.1"/>
</dbReference>
<evidence type="ECO:0000256" key="3">
    <source>
        <dbReference type="ARBA" id="ARBA00022692"/>
    </source>
</evidence>
<dbReference type="Pfam" id="PF07654">
    <property type="entry name" value="C1-set"/>
    <property type="match status" value="1"/>
</dbReference>
<keyword evidence="9" id="KW-0325">Glycoprotein</keyword>
<dbReference type="OrthoDB" id="8936120at2759"/>
<proteinExistence type="inferred from homology"/>
<keyword evidence="4 11" id="KW-0732">Signal</keyword>
<accession>A0A8C6XSU2</accession>
<dbReference type="AlphaFoldDB" id="A0A8C6XSU2"/>
<protein>
    <recommendedName>
        <fullName evidence="12">Ig-like domain-containing protein</fullName>
    </recommendedName>
</protein>
<dbReference type="SMART" id="SM00407">
    <property type="entry name" value="IGc1"/>
    <property type="match status" value="1"/>
</dbReference>
<dbReference type="InterPro" id="IPR037055">
    <property type="entry name" value="MHC_I-like_Ag-recog_sf"/>
</dbReference>
<keyword evidence="5" id="KW-0391">Immunity</keyword>
<dbReference type="GO" id="GO:0006955">
    <property type="term" value="P:immune response"/>
    <property type="evidence" value="ECO:0007669"/>
    <property type="project" value="TreeGrafter"/>
</dbReference>
<dbReference type="Gene3D" id="2.60.40.10">
    <property type="entry name" value="Immunoglobulins"/>
    <property type="match status" value="1"/>
</dbReference>
<dbReference type="GO" id="GO:0005615">
    <property type="term" value="C:extracellular space"/>
    <property type="evidence" value="ECO:0007669"/>
    <property type="project" value="TreeGrafter"/>
</dbReference>
<dbReference type="GeneTree" id="ENSGT01150000286995"/>
<dbReference type="InterPro" id="IPR011161">
    <property type="entry name" value="MHC_I-like_Ag-recog"/>
</dbReference>
<dbReference type="InterPro" id="IPR036179">
    <property type="entry name" value="Ig-like_dom_sf"/>
</dbReference>
<dbReference type="InterPro" id="IPR011162">
    <property type="entry name" value="MHC_I/II-like_Ag-recog"/>
</dbReference>
<dbReference type="PANTHER" id="PTHR16675:SF242">
    <property type="entry name" value="MAJOR HISTOCOMPATIBILITY COMPLEX CLASS I-RELATED GENE PROTEIN"/>
    <property type="match status" value="1"/>
</dbReference>
<evidence type="ECO:0000313" key="13">
    <source>
        <dbReference type="Ensembl" id="ENSNNAP00000019262.1"/>
    </source>
</evidence>
<feature type="domain" description="Ig-like" evidence="12">
    <location>
        <begin position="181"/>
        <end position="270"/>
    </location>
</feature>
<dbReference type="GO" id="GO:0042612">
    <property type="term" value="C:MHC class I protein complex"/>
    <property type="evidence" value="ECO:0007669"/>
    <property type="project" value="UniProtKB-KW"/>
</dbReference>
<keyword evidence="3" id="KW-0812">Transmembrane</keyword>
<evidence type="ECO:0000256" key="7">
    <source>
        <dbReference type="ARBA" id="ARBA00023136"/>
    </source>
</evidence>
<feature type="signal peptide" evidence="11">
    <location>
        <begin position="1"/>
        <end position="17"/>
    </location>
</feature>
<name>A0A8C6XSU2_NAJNA</name>
<sequence>SFLLLPSPAWALGEVLAIQLPAYQQTLPSLERSSASLLASIQGLPQFFIRGYLDNQPITHFDSLTRKMEPLVPWMEDGEKERFLESWALFIHTHPSGSLSGLHTWQVNLGCELREDGSKGGFLHYGYNGMDFISFNKETLRWVTAQPQAQKVKEKTWYLNRLGRNSRNPGNSGVVAVSAEPPVGKVTHKVVNERLEILTCQAFGFYPKEIQATWTRDGEPCVYETLLRNVSPNSDGTYYVQLSIDIDPKERDRFRCHLEHEGLQEPLRVEVDFREMFENLWWGVAFFCNISCFQMESRKGSPAFSNGREVVSVRGVGNDI</sequence>
<keyword evidence="14" id="KW-1185">Reference proteome</keyword>
<evidence type="ECO:0000256" key="10">
    <source>
        <dbReference type="RuleBase" id="RU004439"/>
    </source>
</evidence>
<dbReference type="InterPro" id="IPR003597">
    <property type="entry name" value="Ig_C1-set"/>
</dbReference>
<keyword evidence="6" id="KW-1133">Transmembrane helix</keyword>
<dbReference type="InterPro" id="IPR007110">
    <property type="entry name" value="Ig-like_dom"/>
</dbReference>
<dbReference type="Proteomes" id="UP000694559">
    <property type="component" value="Unplaced"/>
</dbReference>
<evidence type="ECO:0000256" key="11">
    <source>
        <dbReference type="SAM" id="SignalP"/>
    </source>
</evidence>
<feature type="chain" id="PRO_5034428879" description="Ig-like domain-containing protein" evidence="11">
    <location>
        <begin position="18"/>
        <end position="320"/>
    </location>
</feature>
<evidence type="ECO:0000256" key="1">
    <source>
        <dbReference type="ARBA" id="ARBA00004479"/>
    </source>
</evidence>
<dbReference type="Pfam" id="PF00129">
    <property type="entry name" value="MHC_I"/>
    <property type="match status" value="1"/>
</dbReference>
<reference evidence="13" key="2">
    <citation type="submission" date="2025-09" db="UniProtKB">
        <authorList>
            <consortium name="Ensembl"/>
        </authorList>
    </citation>
    <scope>IDENTIFICATION</scope>
</reference>
<dbReference type="PANTHER" id="PTHR16675">
    <property type="entry name" value="MHC CLASS I-RELATED"/>
    <property type="match status" value="1"/>
</dbReference>
<evidence type="ECO:0000256" key="6">
    <source>
        <dbReference type="ARBA" id="ARBA00022989"/>
    </source>
</evidence>
<evidence type="ECO:0000256" key="2">
    <source>
        <dbReference type="ARBA" id="ARBA00022451"/>
    </source>
</evidence>
<evidence type="ECO:0000256" key="4">
    <source>
        <dbReference type="ARBA" id="ARBA00022729"/>
    </source>
</evidence>
<dbReference type="InterPro" id="IPR013783">
    <property type="entry name" value="Ig-like_fold"/>
</dbReference>
<dbReference type="InterPro" id="IPR001039">
    <property type="entry name" value="MHC_I_a_a1/a2"/>
</dbReference>
<evidence type="ECO:0000256" key="8">
    <source>
        <dbReference type="ARBA" id="ARBA00023157"/>
    </source>
</evidence>
<dbReference type="SUPFAM" id="SSF48726">
    <property type="entry name" value="Immunoglobulin"/>
    <property type="match status" value="1"/>
</dbReference>
<keyword evidence="7" id="KW-0472">Membrane</keyword>
<dbReference type="PROSITE" id="PS50835">
    <property type="entry name" value="IG_LIKE"/>
    <property type="match status" value="1"/>
</dbReference>
<evidence type="ECO:0000256" key="5">
    <source>
        <dbReference type="ARBA" id="ARBA00022859"/>
    </source>
</evidence>
<organism evidence="13 14">
    <name type="scientific">Naja naja</name>
    <name type="common">Indian cobra</name>
    <dbReference type="NCBI Taxonomy" id="35670"/>
    <lineage>
        <taxon>Eukaryota</taxon>
        <taxon>Metazoa</taxon>
        <taxon>Chordata</taxon>
        <taxon>Craniata</taxon>
        <taxon>Vertebrata</taxon>
        <taxon>Euteleostomi</taxon>
        <taxon>Lepidosauria</taxon>
        <taxon>Squamata</taxon>
        <taxon>Bifurcata</taxon>
        <taxon>Unidentata</taxon>
        <taxon>Episquamata</taxon>
        <taxon>Toxicofera</taxon>
        <taxon>Serpentes</taxon>
        <taxon>Colubroidea</taxon>
        <taxon>Elapidae</taxon>
        <taxon>Elapinae</taxon>
        <taxon>Naja</taxon>
    </lineage>
</organism>
<dbReference type="FunFam" id="2.60.40.10:FF:000204">
    <property type="entry name" value="Major histocompatibility complex, class I-related protein"/>
    <property type="match status" value="1"/>
</dbReference>
<keyword evidence="8" id="KW-1015">Disulfide bond</keyword>
<evidence type="ECO:0000259" key="12">
    <source>
        <dbReference type="PROSITE" id="PS50835"/>
    </source>
</evidence>
<dbReference type="Gene3D" id="3.30.500.10">
    <property type="entry name" value="MHC class I-like antigen recognition-like"/>
    <property type="match status" value="1"/>
</dbReference>
<dbReference type="CDD" id="cd07698">
    <property type="entry name" value="IgC1_MHC_I_alpha3"/>
    <property type="match status" value="1"/>
</dbReference>
<evidence type="ECO:0000313" key="14">
    <source>
        <dbReference type="Proteomes" id="UP000694559"/>
    </source>
</evidence>
<dbReference type="InterPro" id="IPR050208">
    <property type="entry name" value="MHC_class-I_related"/>
</dbReference>
<keyword evidence="2" id="KW-0490">MHC I</keyword>
<dbReference type="GO" id="GO:0002474">
    <property type="term" value="P:antigen processing and presentation of peptide antigen via MHC class I"/>
    <property type="evidence" value="ECO:0007669"/>
    <property type="project" value="UniProtKB-KW"/>
</dbReference>
<comment type="similarity">
    <text evidence="10">Belongs to the MHC class I family.</text>
</comment>
<reference evidence="13" key="1">
    <citation type="submission" date="2025-08" db="UniProtKB">
        <authorList>
            <consortium name="Ensembl"/>
        </authorList>
    </citation>
    <scope>IDENTIFICATION</scope>
</reference>